<sequence>MSRARAIRARARGCVRRSFPGYGETVRLTEFHDLVAEQFGTVYGDSILVDHVVLSLGNRTAADAIEAGEDPKDVWRALCAEFDVPRSRW</sequence>
<accession>A0A1I0TD38</accession>
<evidence type="ECO:0008006" key="3">
    <source>
        <dbReference type="Google" id="ProtNLM"/>
    </source>
</evidence>
<evidence type="ECO:0000313" key="2">
    <source>
        <dbReference type="Proteomes" id="UP000182054"/>
    </source>
</evidence>
<proteinExistence type="predicted"/>
<dbReference type="Pfam" id="PF11248">
    <property type="entry name" value="DUF3046"/>
    <property type="match status" value="1"/>
</dbReference>
<gene>
    <name evidence="1" type="ORF">SAMN05444374_105254</name>
</gene>
<reference evidence="1 2" key="1">
    <citation type="submission" date="2016-10" db="EMBL/GenBank/DDBJ databases">
        <authorList>
            <person name="de Groot N.N."/>
        </authorList>
    </citation>
    <scope>NUCLEOTIDE SEQUENCE [LARGE SCALE GENOMIC DNA]</scope>
    <source>
        <strain evidence="1 2">DSM 44908</strain>
    </source>
</reference>
<dbReference type="InterPro" id="IPR021408">
    <property type="entry name" value="DUF3046"/>
</dbReference>
<dbReference type="Proteomes" id="UP000182054">
    <property type="component" value="Unassembled WGS sequence"/>
</dbReference>
<dbReference type="AlphaFoldDB" id="A0A1I0TD38"/>
<evidence type="ECO:0000313" key="1">
    <source>
        <dbReference type="EMBL" id="SFA49671.1"/>
    </source>
</evidence>
<dbReference type="EMBL" id="FOJN01000005">
    <property type="protein sequence ID" value="SFA49671.1"/>
    <property type="molecule type" value="Genomic_DNA"/>
</dbReference>
<name>A0A1I0TD38_9NOCA</name>
<protein>
    <recommendedName>
        <fullName evidence="3">DUF3046 domain-containing protein</fullName>
    </recommendedName>
</protein>
<organism evidence="1 2">
    <name type="scientific">Rhodococcoides kroppenstedtii</name>
    <dbReference type="NCBI Taxonomy" id="293050"/>
    <lineage>
        <taxon>Bacteria</taxon>
        <taxon>Bacillati</taxon>
        <taxon>Actinomycetota</taxon>
        <taxon>Actinomycetes</taxon>
        <taxon>Mycobacteriales</taxon>
        <taxon>Nocardiaceae</taxon>
        <taxon>Rhodococcoides</taxon>
    </lineage>
</organism>